<dbReference type="InterPro" id="IPR001412">
    <property type="entry name" value="aa-tRNA-synth_I_CS"/>
</dbReference>
<organism evidence="19 20">
    <name type="scientific">Candidatus Portnoybacteria bacterium RIFCSPLOWO2_02_FULL_39_11</name>
    <dbReference type="NCBI Taxonomy" id="1802001"/>
    <lineage>
        <taxon>Bacteria</taxon>
        <taxon>Candidatus Portnoyibacteriota</taxon>
    </lineage>
</organism>
<accession>A0A1G2FSU5</accession>
<feature type="domain" description="Methionyl/Valyl/Leucyl/Isoleucyl-tRNA synthetase anticodon-binding" evidence="18">
    <location>
        <begin position="677"/>
        <end position="824"/>
    </location>
</feature>
<comment type="subcellular location">
    <subcellularLocation>
        <location evidence="2 15">Cytoplasm</location>
    </subcellularLocation>
</comment>
<evidence type="ECO:0000256" key="1">
    <source>
        <dbReference type="ARBA" id="ARBA00001947"/>
    </source>
</evidence>
<feature type="coiled-coil region" evidence="16">
    <location>
        <begin position="784"/>
        <end position="811"/>
    </location>
</feature>
<evidence type="ECO:0000313" key="20">
    <source>
        <dbReference type="Proteomes" id="UP000177126"/>
    </source>
</evidence>
<dbReference type="CDD" id="cd00818">
    <property type="entry name" value="IleRS_core"/>
    <property type="match status" value="1"/>
</dbReference>
<dbReference type="InterPro" id="IPR013155">
    <property type="entry name" value="M/V/L/I-tRNA-synth_anticd-bd"/>
</dbReference>
<evidence type="ECO:0000256" key="14">
    <source>
        <dbReference type="ARBA" id="ARBA00048359"/>
    </source>
</evidence>
<dbReference type="SUPFAM" id="SSF47323">
    <property type="entry name" value="Anticodon-binding domain of a subclass of class I aminoacyl-tRNA synthetases"/>
    <property type="match status" value="1"/>
</dbReference>
<evidence type="ECO:0000256" key="8">
    <source>
        <dbReference type="ARBA" id="ARBA00022741"/>
    </source>
</evidence>
<comment type="similarity">
    <text evidence="3 15">Belongs to the class-I aminoacyl-tRNA synthetase family. IleS type 2 subfamily.</text>
</comment>
<dbReference type="GO" id="GO:0005524">
    <property type="term" value="F:ATP binding"/>
    <property type="evidence" value="ECO:0007669"/>
    <property type="project" value="UniProtKB-UniRule"/>
</dbReference>
<keyword evidence="10 15" id="KW-0067">ATP-binding</keyword>
<evidence type="ECO:0000256" key="13">
    <source>
        <dbReference type="ARBA" id="ARBA00025217"/>
    </source>
</evidence>
<dbReference type="SUPFAM" id="SSF52374">
    <property type="entry name" value="Nucleotidylyl transferase"/>
    <property type="match status" value="1"/>
</dbReference>
<dbReference type="Gene3D" id="3.40.50.620">
    <property type="entry name" value="HUPs"/>
    <property type="match status" value="2"/>
</dbReference>
<dbReference type="Pfam" id="PF00133">
    <property type="entry name" value="tRNA-synt_1"/>
    <property type="match status" value="1"/>
</dbReference>
<keyword evidence="11 15" id="KW-0648">Protein biosynthesis</keyword>
<dbReference type="InterPro" id="IPR009080">
    <property type="entry name" value="tRNAsynth_Ia_anticodon-bd"/>
</dbReference>
<comment type="cofactor">
    <cofactor evidence="1 15">
        <name>Zn(2+)</name>
        <dbReference type="ChEBI" id="CHEBI:29105"/>
    </cofactor>
</comment>
<reference evidence="19 20" key="1">
    <citation type="journal article" date="2016" name="Nat. Commun.">
        <title>Thousands of microbial genomes shed light on interconnected biogeochemical processes in an aquifer system.</title>
        <authorList>
            <person name="Anantharaman K."/>
            <person name="Brown C.T."/>
            <person name="Hug L.A."/>
            <person name="Sharon I."/>
            <person name="Castelle C.J."/>
            <person name="Probst A.J."/>
            <person name="Thomas B.C."/>
            <person name="Singh A."/>
            <person name="Wilkins M.J."/>
            <person name="Karaoz U."/>
            <person name="Brodie E.L."/>
            <person name="Williams K.H."/>
            <person name="Hubbard S.S."/>
            <person name="Banfield J.F."/>
        </authorList>
    </citation>
    <scope>NUCLEOTIDE SEQUENCE [LARGE SCALE GENOMIC DNA]</scope>
</reference>
<proteinExistence type="inferred from homology"/>
<evidence type="ECO:0000313" key="19">
    <source>
        <dbReference type="EMBL" id="OGZ41164.1"/>
    </source>
</evidence>
<dbReference type="InterPro" id="IPR002301">
    <property type="entry name" value="Ile-tRNA-ligase"/>
</dbReference>
<comment type="caution">
    <text evidence="19">The sequence shown here is derived from an EMBL/GenBank/DDBJ whole genome shotgun (WGS) entry which is preliminary data.</text>
</comment>
<dbReference type="AlphaFoldDB" id="A0A1G2FSU5"/>
<dbReference type="GO" id="GO:0004822">
    <property type="term" value="F:isoleucine-tRNA ligase activity"/>
    <property type="evidence" value="ECO:0007669"/>
    <property type="project" value="UniProtKB-UniRule"/>
</dbReference>
<keyword evidence="16" id="KW-0175">Coiled coil</keyword>
<evidence type="ECO:0000256" key="7">
    <source>
        <dbReference type="ARBA" id="ARBA00022723"/>
    </source>
</evidence>
<dbReference type="HAMAP" id="MF_02003">
    <property type="entry name" value="Ile_tRNA_synth_type2"/>
    <property type="match status" value="1"/>
</dbReference>
<dbReference type="GO" id="GO:0008270">
    <property type="term" value="F:zinc ion binding"/>
    <property type="evidence" value="ECO:0007669"/>
    <property type="project" value="UniProtKB-UniRule"/>
</dbReference>
<dbReference type="InterPro" id="IPR002300">
    <property type="entry name" value="aa-tRNA-synth_Ia"/>
</dbReference>
<dbReference type="FunFam" id="3.40.50.620:FF:000063">
    <property type="entry name" value="Isoleucine--tRNA ligase"/>
    <property type="match status" value="1"/>
</dbReference>
<comment type="function">
    <text evidence="13 15">Catalyzes the attachment of isoleucine to tRNA(Ile). As IleRS can inadvertently accommodate and process structurally similar amino acids such as valine, to avoid such errors it has two additional distinct tRNA(Ile)-dependent editing activities. One activity is designated as 'pretransfer' editing and involves the hydrolysis of activated Val-AMP. The other activity is designated 'posttransfer' editing and involves deacylation of mischarged Val-tRNA(Ile).</text>
</comment>
<dbReference type="InterPro" id="IPR033709">
    <property type="entry name" value="Anticodon_Ile_ABEc"/>
</dbReference>
<dbReference type="FunFam" id="3.40.50.620:FF:000075">
    <property type="entry name" value="Isoleucine--tRNA ligase"/>
    <property type="match status" value="1"/>
</dbReference>
<comment type="subunit">
    <text evidence="4 15">Monomer.</text>
</comment>
<sequence>MGLRYSHTMNLPQIEEKILKFWDRKKIFKKSVSQRKNGPVFSFYDGPPFATGLPHYGHILATTIKDTVLRYFTMRGFKVERRVGWDCHGLPVENLIEKELGIKTKREIEKLGIRKFNDACRSSVFRCTKDWEATLKRVGRWADYSDAYATMDNAYIESVWWVFKKLYDLELVYRDYRVTPYCPRCGTPLSNFELNQPGAYHEIEDQSLFVKFPIRGERGSFFLAWTTTPWTLPANTALAVGENITYVKVRIGEEKYILAKDLLGALDEPYEIENDFLGGALIGREYEPLYEIKLEKPGYKLVAADFVSVQDGTGIVHIAPAFGEVDMELGRKENLPAPVTVDLEGKIKTEFSLPGAGKPVKVADEDIKADLKKRRLLYKDKKITHSYPFCWRCDTALLYYPVSTWYIAVSKFKDQLVKNNEQIHWVPGYLKEGRFGNWLEGARDWAVSRNRFWGAPIPIWLCEKCGQIKMVGSIKELGKKIKDLHRPYIDDVTIPCDRCGQEMKRTAEVFDCWFESGSMPYAQWHYPFANKKLVEESFPADFIAEGVDQTRGWFYTAHVLATALTLKDIGLGLNQPAFKNVVANGLILAEDGKKLSKRLRNYTQPEVIFAKYGADTFRYFLLASTPIGEDYRVSDRRIEDTYRRTMATLWHTYSFFKTYADKNFKPQKDWRPKNTLDKWILSRLNHLNQEMTAAMDKYELTEGARPIDTFVDELSNWFVRRSRRRFQKPESKSEKNEAEQTLYAALLTLAKLSAPFIPFLSEEIYLGLKKSKMAESVHLCDWPVADKKAINKSLEAKMAQAREVVVLALAQRAVAGIKVRQPLAALAINNVKLRGNHVVLRNKQLTINNKELLEIIKDEINVKEVVFDEALKEGEIKLDKKITKELEEEGLARELARQIQNMRKEAGLTRKDTISIAWQSSDKSLNSLMANWAKYFMRENLAREVVPYGKKEKYLLEKEMKIEEGKIRLAIK</sequence>
<dbReference type="InterPro" id="IPR023586">
    <property type="entry name" value="Ile-tRNA-ligase_type2"/>
</dbReference>
<dbReference type="SUPFAM" id="SSF50677">
    <property type="entry name" value="ValRS/IleRS/LeuRS editing domain"/>
    <property type="match status" value="1"/>
</dbReference>
<protein>
    <recommendedName>
        <fullName evidence="15">Isoleucine--tRNA ligase</fullName>
        <ecNumber evidence="15">6.1.1.5</ecNumber>
    </recommendedName>
    <alternativeName>
        <fullName evidence="15">Isoleucyl-tRNA synthetase</fullName>
        <shortName evidence="15">IleRS</shortName>
    </alternativeName>
</protein>
<evidence type="ECO:0000256" key="3">
    <source>
        <dbReference type="ARBA" id="ARBA00007078"/>
    </source>
</evidence>
<dbReference type="EC" id="6.1.1.5" evidence="15"/>
<gene>
    <name evidence="15" type="primary">ileS</name>
    <name evidence="19" type="ORF">A3B04_00055</name>
</gene>
<dbReference type="GO" id="GO:0005737">
    <property type="term" value="C:cytoplasm"/>
    <property type="evidence" value="ECO:0007669"/>
    <property type="project" value="UniProtKB-SubCell"/>
</dbReference>
<evidence type="ECO:0000256" key="2">
    <source>
        <dbReference type="ARBA" id="ARBA00004496"/>
    </source>
</evidence>
<feature type="short sequence motif" description="'HIGH' region" evidence="15">
    <location>
        <begin position="48"/>
        <end position="58"/>
    </location>
</feature>
<evidence type="ECO:0000259" key="17">
    <source>
        <dbReference type="Pfam" id="PF00133"/>
    </source>
</evidence>
<feature type="binding site" evidence="15">
    <location>
        <position position="597"/>
    </location>
    <ligand>
        <name>ATP</name>
        <dbReference type="ChEBI" id="CHEBI:30616"/>
    </ligand>
</feature>
<evidence type="ECO:0000256" key="11">
    <source>
        <dbReference type="ARBA" id="ARBA00022917"/>
    </source>
</evidence>
<evidence type="ECO:0000256" key="6">
    <source>
        <dbReference type="ARBA" id="ARBA00022598"/>
    </source>
</evidence>
<keyword evidence="5 15" id="KW-0963">Cytoplasm</keyword>
<comment type="catalytic activity">
    <reaction evidence="14 15">
        <text>tRNA(Ile) + L-isoleucine + ATP = L-isoleucyl-tRNA(Ile) + AMP + diphosphate</text>
        <dbReference type="Rhea" id="RHEA:11060"/>
        <dbReference type="Rhea" id="RHEA-COMP:9666"/>
        <dbReference type="Rhea" id="RHEA-COMP:9695"/>
        <dbReference type="ChEBI" id="CHEBI:30616"/>
        <dbReference type="ChEBI" id="CHEBI:33019"/>
        <dbReference type="ChEBI" id="CHEBI:58045"/>
        <dbReference type="ChEBI" id="CHEBI:78442"/>
        <dbReference type="ChEBI" id="CHEBI:78528"/>
        <dbReference type="ChEBI" id="CHEBI:456215"/>
        <dbReference type="EC" id="6.1.1.5"/>
    </reaction>
</comment>
<dbReference type="PROSITE" id="PS00178">
    <property type="entry name" value="AA_TRNA_LIGASE_I"/>
    <property type="match status" value="1"/>
</dbReference>
<dbReference type="CDD" id="cd07961">
    <property type="entry name" value="Anticodon_Ia_Ile_ABEc"/>
    <property type="match status" value="1"/>
</dbReference>
<feature type="short sequence motif" description="'KMSKS' region" evidence="15">
    <location>
        <begin position="594"/>
        <end position="598"/>
    </location>
</feature>
<feature type="domain" description="Aminoacyl-tRNA synthetase class Ia" evidence="17">
    <location>
        <begin position="17"/>
        <end position="633"/>
    </location>
</feature>
<name>A0A1G2FSU5_9BACT</name>
<comment type="domain">
    <text evidence="15">IleRS has two distinct active sites: one for aminoacylation and one for editing. The misactivated valine is translocated from the active site to the editing site, which sterically excludes the correctly activated isoleucine. The single editing site contains two valyl binding pockets, one specific for each substrate (Val-AMP or Val-tRNA(Ile)).</text>
</comment>
<dbReference type="Pfam" id="PF08264">
    <property type="entry name" value="Anticodon_1"/>
    <property type="match status" value="1"/>
</dbReference>
<evidence type="ECO:0000256" key="9">
    <source>
        <dbReference type="ARBA" id="ARBA00022833"/>
    </source>
</evidence>
<evidence type="ECO:0000256" key="10">
    <source>
        <dbReference type="ARBA" id="ARBA00022840"/>
    </source>
</evidence>
<evidence type="ECO:0000256" key="12">
    <source>
        <dbReference type="ARBA" id="ARBA00023146"/>
    </source>
</evidence>
<keyword evidence="9 15" id="KW-0862">Zinc</keyword>
<dbReference type="InterPro" id="IPR014729">
    <property type="entry name" value="Rossmann-like_a/b/a_fold"/>
</dbReference>
<evidence type="ECO:0000256" key="4">
    <source>
        <dbReference type="ARBA" id="ARBA00011245"/>
    </source>
</evidence>
<evidence type="ECO:0000256" key="15">
    <source>
        <dbReference type="HAMAP-Rule" id="MF_02003"/>
    </source>
</evidence>
<dbReference type="PANTHER" id="PTHR42780">
    <property type="entry name" value="SOLEUCYL-TRNA SYNTHETASE"/>
    <property type="match status" value="1"/>
</dbReference>
<evidence type="ECO:0000256" key="5">
    <source>
        <dbReference type="ARBA" id="ARBA00022490"/>
    </source>
</evidence>
<dbReference type="EMBL" id="MHNF01000018">
    <property type="protein sequence ID" value="OGZ41164.1"/>
    <property type="molecule type" value="Genomic_DNA"/>
</dbReference>
<dbReference type="Pfam" id="PF19302">
    <property type="entry name" value="DUF5915"/>
    <property type="match status" value="1"/>
</dbReference>
<dbReference type="PANTHER" id="PTHR42780:SF1">
    <property type="entry name" value="ISOLEUCINE--TRNA LIGASE, CYTOPLASMIC"/>
    <property type="match status" value="1"/>
</dbReference>
<dbReference type="InterPro" id="IPR009008">
    <property type="entry name" value="Val/Leu/Ile-tRNA-synth_edit"/>
</dbReference>
<evidence type="ECO:0000259" key="18">
    <source>
        <dbReference type="Pfam" id="PF08264"/>
    </source>
</evidence>
<keyword evidence="6 15" id="KW-0436">Ligase</keyword>
<dbReference type="GO" id="GO:0000049">
    <property type="term" value="F:tRNA binding"/>
    <property type="evidence" value="ECO:0007669"/>
    <property type="project" value="InterPro"/>
</dbReference>
<evidence type="ECO:0000256" key="16">
    <source>
        <dbReference type="SAM" id="Coils"/>
    </source>
</evidence>
<keyword evidence="7 15" id="KW-0479">Metal-binding</keyword>
<dbReference type="GO" id="GO:0006428">
    <property type="term" value="P:isoleucyl-tRNA aminoacylation"/>
    <property type="evidence" value="ECO:0007669"/>
    <property type="project" value="UniProtKB-UniRule"/>
</dbReference>
<keyword evidence="8 15" id="KW-0547">Nucleotide-binding</keyword>
<dbReference type="GO" id="GO:0002161">
    <property type="term" value="F:aminoacyl-tRNA deacylase activity"/>
    <property type="evidence" value="ECO:0007669"/>
    <property type="project" value="InterPro"/>
</dbReference>
<dbReference type="Proteomes" id="UP000177126">
    <property type="component" value="Unassembled WGS sequence"/>
</dbReference>
<dbReference type="PRINTS" id="PR00984">
    <property type="entry name" value="TRNASYNTHILE"/>
</dbReference>
<keyword evidence="12 15" id="KW-0030">Aminoacyl-tRNA synthetase</keyword>
<dbReference type="NCBIfam" id="TIGR00392">
    <property type="entry name" value="ileS"/>
    <property type="match status" value="1"/>
</dbReference>
<dbReference type="Gene3D" id="1.10.730.10">
    <property type="entry name" value="Isoleucyl-tRNA Synthetase, Domain 1"/>
    <property type="match status" value="1"/>
</dbReference>